<proteinExistence type="predicted"/>
<evidence type="ECO:0000313" key="3">
    <source>
        <dbReference type="Proteomes" id="UP001497482"/>
    </source>
</evidence>
<reference evidence="2 3" key="1">
    <citation type="submission" date="2024-04" db="EMBL/GenBank/DDBJ databases">
        <authorList>
            <person name="Waldvogel A.-M."/>
            <person name="Schoenle A."/>
        </authorList>
    </citation>
    <scope>NUCLEOTIDE SEQUENCE [LARGE SCALE GENOMIC DNA]</scope>
</reference>
<feature type="compositionally biased region" description="Polar residues" evidence="1">
    <location>
        <begin position="1"/>
        <end position="20"/>
    </location>
</feature>
<gene>
    <name evidence="2" type="ORF">KC01_LOCUS33973</name>
</gene>
<accession>A0AAV2M0K0</accession>
<evidence type="ECO:0000256" key="1">
    <source>
        <dbReference type="SAM" id="MobiDB-lite"/>
    </source>
</evidence>
<dbReference type="Proteomes" id="UP001497482">
    <property type="component" value="Chromosome 5"/>
</dbReference>
<dbReference type="EMBL" id="OZ035827">
    <property type="protein sequence ID" value="CAL1606863.1"/>
    <property type="molecule type" value="Genomic_DNA"/>
</dbReference>
<dbReference type="AlphaFoldDB" id="A0AAV2M0K0"/>
<keyword evidence="3" id="KW-1185">Reference proteome</keyword>
<name>A0AAV2M0K0_KNICA</name>
<evidence type="ECO:0000313" key="2">
    <source>
        <dbReference type="EMBL" id="CAL1606863.1"/>
    </source>
</evidence>
<sequence length="66" mass="7555">MSTDESFRWTLTSTSESTGNPGKDMELDMMRDMINKSKDQKIKLKLGQVQAEEDANQFLNESLNKL</sequence>
<feature type="region of interest" description="Disordered" evidence="1">
    <location>
        <begin position="1"/>
        <end position="25"/>
    </location>
</feature>
<organism evidence="2 3">
    <name type="scientific">Knipowitschia caucasica</name>
    <name type="common">Caucasian dwarf goby</name>
    <name type="synonym">Pomatoschistus caucasicus</name>
    <dbReference type="NCBI Taxonomy" id="637954"/>
    <lineage>
        <taxon>Eukaryota</taxon>
        <taxon>Metazoa</taxon>
        <taxon>Chordata</taxon>
        <taxon>Craniata</taxon>
        <taxon>Vertebrata</taxon>
        <taxon>Euteleostomi</taxon>
        <taxon>Actinopterygii</taxon>
        <taxon>Neopterygii</taxon>
        <taxon>Teleostei</taxon>
        <taxon>Neoteleostei</taxon>
        <taxon>Acanthomorphata</taxon>
        <taxon>Gobiaria</taxon>
        <taxon>Gobiiformes</taxon>
        <taxon>Gobioidei</taxon>
        <taxon>Gobiidae</taxon>
        <taxon>Gobiinae</taxon>
        <taxon>Knipowitschia</taxon>
    </lineage>
</organism>
<protein>
    <submittedName>
        <fullName evidence="2">Uncharacterized protein</fullName>
    </submittedName>
</protein>